<dbReference type="EMBL" id="JAPWTJ010000333">
    <property type="protein sequence ID" value="KAJ8979505.1"/>
    <property type="molecule type" value="Genomic_DNA"/>
</dbReference>
<keyword evidence="3 9" id="KW-0813">Transport</keyword>
<comment type="subcellular location">
    <subcellularLocation>
        <location evidence="9">Cell membrane</location>
        <topology evidence="9">Multi-pass membrane protein</topology>
    </subcellularLocation>
    <subcellularLocation>
        <location evidence="1">Endomembrane system</location>
        <topology evidence="1">Multi-pass membrane protein</topology>
    </subcellularLocation>
</comment>
<gene>
    <name evidence="10" type="ORF">NQ317_015683</name>
</gene>
<proteinExistence type="inferred from homology"/>
<dbReference type="InterPro" id="IPR004316">
    <property type="entry name" value="SWEET_rpt"/>
</dbReference>
<accession>A0ABQ9JQK3</accession>
<feature type="transmembrane region" description="Helical" evidence="9">
    <location>
        <begin position="201"/>
        <end position="222"/>
    </location>
</feature>
<keyword evidence="5 9" id="KW-0812">Transmembrane</keyword>
<dbReference type="PANTHER" id="PTHR10791">
    <property type="entry name" value="RAG1-ACTIVATING PROTEIN 1"/>
    <property type="match status" value="1"/>
</dbReference>
<name>A0ABQ9JQK3_9CUCU</name>
<keyword evidence="4 9" id="KW-0762">Sugar transport</keyword>
<protein>
    <recommendedName>
        <fullName evidence="9">Sugar transporter SWEET</fullName>
    </recommendedName>
</protein>
<comment type="caution">
    <text evidence="10">The sequence shown here is derived from an EMBL/GenBank/DDBJ whole genome shotgun (WGS) entry which is preliminary data.</text>
</comment>
<reference evidence="10" key="1">
    <citation type="journal article" date="2023" name="Insect Mol. Biol.">
        <title>Genome sequencing provides insights into the evolution of gene families encoding plant cell wall-degrading enzymes in longhorned beetles.</title>
        <authorList>
            <person name="Shin N.R."/>
            <person name="Okamura Y."/>
            <person name="Kirsch R."/>
            <person name="Pauchet Y."/>
        </authorList>
    </citation>
    <scope>NUCLEOTIDE SEQUENCE</scope>
    <source>
        <strain evidence="10">MMC_N1</strain>
    </source>
</reference>
<dbReference type="Pfam" id="PF03083">
    <property type="entry name" value="MtN3_slv"/>
    <property type="match status" value="2"/>
</dbReference>
<evidence type="ECO:0000313" key="10">
    <source>
        <dbReference type="EMBL" id="KAJ8979505.1"/>
    </source>
</evidence>
<dbReference type="Proteomes" id="UP001162164">
    <property type="component" value="Unassembled WGS sequence"/>
</dbReference>
<evidence type="ECO:0000256" key="2">
    <source>
        <dbReference type="ARBA" id="ARBA00007809"/>
    </source>
</evidence>
<feature type="transmembrane region" description="Helical" evidence="9">
    <location>
        <begin position="14"/>
        <end position="34"/>
    </location>
</feature>
<keyword evidence="7 9" id="KW-1133">Transmembrane helix</keyword>
<keyword evidence="11" id="KW-1185">Reference proteome</keyword>
<feature type="transmembrane region" description="Helical" evidence="9">
    <location>
        <begin position="174"/>
        <end position="195"/>
    </location>
</feature>
<organism evidence="10 11">
    <name type="scientific">Molorchus minor</name>
    <dbReference type="NCBI Taxonomy" id="1323400"/>
    <lineage>
        <taxon>Eukaryota</taxon>
        <taxon>Metazoa</taxon>
        <taxon>Ecdysozoa</taxon>
        <taxon>Arthropoda</taxon>
        <taxon>Hexapoda</taxon>
        <taxon>Insecta</taxon>
        <taxon>Pterygota</taxon>
        <taxon>Neoptera</taxon>
        <taxon>Endopterygota</taxon>
        <taxon>Coleoptera</taxon>
        <taxon>Polyphaga</taxon>
        <taxon>Cucujiformia</taxon>
        <taxon>Chrysomeloidea</taxon>
        <taxon>Cerambycidae</taxon>
        <taxon>Lamiinae</taxon>
        <taxon>Monochamini</taxon>
        <taxon>Molorchus</taxon>
    </lineage>
</organism>
<evidence type="ECO:0000256" key="9">
    <source>
        <dbReference type="RuleBase" id="RU910715"/>
    </source>
</evidence>
<evidence type="ECO:0000256" key="6">
    <source>
        <dbReference type="ARBA" id="ARBA00022737"/>
    </source>
</evidence>
<evidence type="ECO:0000256" key="1">
    <source>
        <dbReference type="ARBA" id="ARBA00004127"/>
    </source>
</evidence>
<evidence type="ECO:0000256" key="5">
    <source>
        <dbReference type="ARBA" id="ARBA00022692"/>
    </source>
</evidence>
<dbReference type="Gene3D" id="1.20.1280.290">
    <property type="match status" value="2"/>
</dbReference>
<feature type="transmembrane region" description="Helical" evidence="9">
    <location>
        <begin position="106"/>
        <end position="122"/>
    </location>
</feature>
<feature type="transmembrane region" description="Helical" evidence="9">
    <location>
        <begin position="134"/>
        <end position="153"/>
    </location>
</feature>
<keyword evidence="6" id="KW-0677">Repeat</keyword>
<evidence type="ECO:0000313" key="11">
    <source>
        <dbReference type="Proteomes" id="UP001162164"/>
    </source>
</evidence>
<dbReference type="InterPro" id="IPR047664">
    <property type="entry name" value="SWEET"/>
</dbReference>
<evidence type="ECO:0000256" key="8">
    <source>
        <dbReference type="ARBA" id="ARBA00023136"/>
    </source>
</evidence>
<comment type="similarity">
    <text evidence="2 9">Belongs to the SWEET sugar transporter family.</text>
</comment>
<feature type="transmembrane region" description="Helical" evidence="9">
    <location>
        <begin position="72"/>
        <end position="94"/>
    </location>
</feature>
<feature type="transmembrane region" description="Helical" evidence="9">
    <location>
        <begin position="46"/>
        <end position="66"/>
    </location>
</feature>
<comment type="function">
    <text evidence="9">Mediates sugar transport across membranes.</text>
</comment>
<sequence length="235" mass="25820">MEALSNALQPHKDMVGQVASVVTIAQFFSGAFVCKDIHKKGTTKGTAATPFIGGVVIGLLMLRLGLLMNDAAMIQVNVAAVFLNILYTAFYYVYSSDKYEEVLKPLGIGSTIAAVILGYAQLENPENLEFRYGLITTVLMLLLLGAPFIRSASSVPICAYDFKEIIDKKDASSIPFPLTFMGTIVTFLWLIYGIILLNYFMIFQNVIAFILCLIQLVLLILYPGPAGQNKKEKDL</sequence>
<keyword evidence="8 9" id="KW-0472">Membrane</keyword>
<evidence type="ECO:0000256" key="4">
    <source>
        <dbReference type="ARBA" id="ARBA00022597"/>
    </source>
</evidence>
<dbReference type="PANTHER" id="PTHR10791:SF5">
    <property type="entry name" value="SUGAR TRANSPORTER SWEET"/>
    <property type="match status" value="1"/>
</dbReference>
<evidence type="ECO:0000256" key="3">
    <source>
        <dbReference type="ARBA" id="ARBA00022448"/>
    </source>
</evidence>
<evidence type="ECO:0000256" key="7">
    <source>
        <dbReference type="ARBA" id="ARBA00022989"/>
    </source>
</evidence>